<evidence type="ECO:0000259" key="1">
    <source>
        <dbReference type="Pfam" id="PF01266"/>
    </source>
</evidence>
<evidence type="ECO:0000313" key="2">
    <source>
        <dbReference type="EMBL" id="CAE8582662.1"/>
    </source>
</evidence>
<dbReference type="Gene3D" id="3.30.9.10">
    <property type="entry name" value="D-Amino Acid Oxidase, subunit A, domain 2"/>
    <property type="match status" value="1"/>
</dbReference>
<accession>A0A813D2S7</accession>
<proteinExistence type="predicted"/>
<sequence>MAFEGLDPELNDMKIMTRPLRQEVAYLRAPPGSDPALAEDGFAVPAMLDIDTGVYMRPEVGGKILIGSVEPECDFPLEFVEDPDTGNPSLTDSHTNYAYRAALRMPGLALPSAADTQGVVAYYDVTEDWVPIYDRSLIPGYFMAIGTSGNQFKNAGVAGNLMAEIIVRCEDDPSYDHDAEPLQLPLEKSGCGTLDSGKFSRRRLVLDTSQSVLG</sequence>
<name>A0A813D2S7_POLGL</name>
<keyword evidence="3" id="KW-1185">Reference proteome</keyword>
<dbReference type="AlphaFoldDB" id="A0A813D2S7"/>
<reference evidence="2" key="1">
    <citation type="submission" date="2021-02" db="EMBL/GenBank/DDBJ databases">
        <authorList>
            <person name="Dougan E. K."/>
            <person name="Rhodes N."/>
            <person name="Thang M."/>
            <person name="Chan C."/>
        </authorList>
    </citation>
    <scope>NUCLEOTIDE SEQUENCE</scope>
</reference>
<organism evidence="2 3">
    <name type="scientific">Polarella glacialis</name>
    <name type="common">Dinoflagellate</name>
    <dbReference type="NCBI Taxonomy" id="89957"/>
    <lineage>
        <taxon>Eukaryota</taxon>
        <taxon>Sar</taxon>
        <taxon>Alveolata</taxon>
        <taxon>Dinophyceae</taxon>
        <taxon>Suessiales</taxon>
        <taxon>Suessiaceae</taxon>
        <taxon>Polarella</taxon>
    </lineage>
</organism>
<dbReference type="EMBL" id="CAJNNV010000445">
    <property type="protein sequence ID" value="CAE8582662.1"/>
    <property type="molecule type" value="Genomic_DNA"/>
</dbReference>
<feature type="domain" description="FAD dependent oxidoreductase" evidence="1">
    <location>
        <begin position="12"/>
        <end position="164"/>
    </location>
</feature>
<dbReference type="Proteomes" id="UP000654075">
    <property type="component" value="Unassembled WGS sequence"/>
</dbReference>
<dbReference type="InterPro" id="IPR036188">
    <property type="entry name" value="FAD/NAD-bd_sf"/>
</dbReference>
<dbReference type="Gene3D" id="3.50.50.60">
    <property type="entry name" value="FAD/NAD(P)-binding domain"/>
    <property type="match status" value="1"/>
</dbReference>
<comment type="caution">
    <text evidence="2">The sequence shown here is derived from an EMBL/GenBank/DDBJ whole genome shotgun (WGS) entry which is preliminary data.</text>
</comment>
<gene>
    <name evidence="2" type="ORF">PGLA1383_LOCUS1655</name>
</gene>
<dbReference type="InterPro" id="IPR006076">
    <property type="entry name" value="FAD-dep_OxRdtase"/>
</dbReference>
<evidence type="ECO:0000313" key="3">
    <source>
        <dbReference type="Proteomes" id="UP000654075"/>
    </source>
</evidence>
<dbReference type="Pfam" id="PF01266">
    <property type="entry name" value="DAO"/>
    <property type="match status" value="1"/>
</dbReference>
<protein>
    <recommendedName>
        <fullName evidence="1">FAD dependent oxidoreductase domain-containing protein</fullName>
    </recommendedName>
</protein>
<dbReference type="OrthoDB" id="424974at2759"/>